<sequence length="652" mass="74200">MASAALPNQYAYLPLASGWGKDVFSVRLLHLLPSTDPESPLRCHLIETVIPYHALSYTWGEPVFPETLEVTKSEVAKQSGLIQITENLHSALQNLRKPDETLVLWVDAVCINQVDVVERNSQVTNMPKVYSQAASVIVWLGRDPDARGHEALAMKFFQDLAGLVSEGEPHRYLTQSEKVGIWRKRLEVNRMVTTFMRNSGRPSLQWFLDRPWFRRRWIVQEVVLAKHVVVHCGSWSICWDTLERSMEELFSHRMESFNEEHLTNMQTVSRMRNARDNAQLLHPLETLVRFAHFDCADPRDRLYALYGIFQRGGSDSAEWSQVIEEVDYTLSIEELYANFTPSMIWSSEITPTAQTLSYVLQLVTAFRPRNSESHFLTRDRKFPSWVIDWTGILRFEPLRKHYNFSVIWSSLGYSSASSRLDRRETVVPYGNGGKCLVTTGISLDTVSATVPLDVEVLNTASVSGCTHLAKAAINDFVHAFVSHLDNMKFPSSARGNCYLYSNEHLMVVIARSLVADWHHVPSNSYFSQEIRFRREFLSKLADSGFSLPEILDKWPAYVELVALTMRGRYDTKVGDMVCLLNNSIVPFVLRPRGGTLERSQSAPAAIGTPKRWPEQLSRNNVPQLKDSDNAGAFPTFQLISDAYVDATHRPLQ</sequence>
<reference evidence="2" key="1">
    <citation type="submission" date="2023-06" db="EMBL/GenBank/DDBJ databases">
        <title>Genome-scale phylogeny and comparative genomics of the fungal order Sordariales.</title>
        <authorList>
            <consortium name="Lawrence Berkeley National Laboratory"/>
            <person name="Hensen N."/>
            <person name="Bonometti L."/>
            <person name="Westerberg I."/>
            <person name="Brannstrom I.O."/>
            <person name="Guillou S."/>
            <person name="Cros-Aarteil S."/>
            <person name="Calhoun S."/>
            <person name="Haridas S."/>
            <person name="Kuo A."/>
            <person name="Mondo S."/>
            <person name="Pangilinan J."/>
            <person name="Riley R."/>
            <person name="Labutti K."/>
            <person name="Andreopoulos B."/>
            <person name="Lipzen A."/>
            <person name="Chen C."/>
            <person name="Yanf M."/>
            <person name="Daum C."/>
            <person name="Ng V."/>
            <person name="Clum A."/>
            <person name="Steindorff A."/>
            <person name="Ohm R."/>
            <person name="Martin F."/>
            <person name="Silar P."/>
            <person name="Natvig D."/>
            <person name="Lalanne C."/>
            <person name="Gautier V."/>
            <person name="Ament-Velasquez S.L."/>
            <person name="Kruys A."/>
            <person name="Hutchinson M.I."/>
            <person name="Powell A.J."/>
            <person name="Barry K."/>
            <person name="Miller A.N."/>
            <person name="Grigoriev I.V."/>
            <person name="Debuchy R."/>
            <person name="Gladieux P."/>
            <person name="Thoren M.H."/>
            <person name="Johannesson H."/>
        </authorList>
    </citation>
    <scope>NUCLEOTIDE SEQUENCE</scope>
    <source>
        <strain evidence="2">CBS 606.72</strain>
    </source>
</reference>
<dbReference type="EMBL" id="JAULSU010000001">
    <property type="protein sequence ID" value="KAK0631458.1"/>
    <property type="molecule type" value="Genomic_DNA"/>
</dbReference>
<dbReference type="PANTHER" id="PTHR24148">
    <property type="entry name" value="ANKYRIN REPEAT DOMAIN-CONTAINING PROTEIN 39 HOMOLOG-RELATED"/>
    <property type="match status" value="1"/>
</dbReference>
<dbReference type="AlphaFoldDB" id="A0AA39XCK3"/>
<comment type="caution">
    <text evidence="2">The sequence shown here is derived from an EMBL/GenBank/DDBJ whole genome shotgun (WGS) entry which is preliminary data.</text>
</comment>
<protein>
    <submittedName>
        <fullName evidence="2">Heterokaryon incompatibility protein-domain-containing protein</fullName>
    </submittedName>
</protein>
<organism evidence="2 3">
    <name type="scientific">Immersiella caudata</name>
    <dbReference type="NCBI Taxonomy" id="314043"/>
    <lineage>
        <taxon>Eukaryota</taxon>
        <taxon>Fungi</taxon>
        <taxon>Dikarya</taxon>
        <taxon>Ascomycota</taxon>
        <taxon>Pezizomycotina</taxon>
        <taxon>Sordariomycetes</taxon>
        <taxon>Sordariomycetidae</taxon>
        <taxon>Sordariales</taxon>
        <taxon>Lasiosphaeriaceae</taxon>
        <taxon>Immersiella</taxon>
    </lineage>
</organism>
<proteinExistence type="predicted"/>
<dbReference type="Pfam" id="PF06985">
    <property type="entry name" value="HET"/>
    <property type="match status" value="1"/>
</dbReference>
<name>A0AA39XCK3_9PEZI</name>
<feature type="domain" description="Heterokaryon incompatibility" evidence="1">
    <location>
        <begin position="52"/>
        <end position="221"/>
    </location>
</feature>
<evidence type="ECO:0000313" key="3">
    <source>
        <dbReference type="Proteomes" id="UP001175000"/>
    </source>
</evidence>
<accession>A0AA39XCK3</accession>
<evidence type="ECO:0000259" key="1">
    <source>
        <dbReference type="Pfam" id="PF06985"/>
    </source>
</evidence>
<dbReference type="InterPro" id="IPR052895">
    <property type="entry name" value="HetReg/Transcr_Mod"/>
</dbReference>
<dbReference type="PANTHER" id="PTHR24148:SF73">
    <property type="entry name" value="HET DOMAIN PROTEIN (AFU_ORTHOLOGUE AFUA_8G01020)"/>
    <property type="match status" value="1"/>
</dbReference>
<keyword evidence="3" id="KW-1185">Reference proteome</keyword>
<dbReference type="InterPro" id="IPR010730">
    <property type="entry name" value="HET"/>
</dbReference>
<evidence type="ECO:0000313" key="2">
    <source>
        <dbReference type="EMBL" id="KAK0631458.1"/>
    </source>
</evidence>
<dbReference type="Proteomes" id="UP001175000">
    <property type="component" value="Unassembled WGS sequence"/>
</dbReference>
<gene>
    <name evidence="2" type="ORF">B0T14DRAFT_532206</name>
</gene>